<dbReference type="AlphaFoldDB" id="A0A919VII1"/>
<sequence>MKLVLGVDAGGTASRAVVATTEGAVLGRGSAGPGNPAASGAAAARAIGTAVRAALRGHDPDAVIAGAVGVAGVSALDDPRVSETFADQWRSSGLSCPVSVVGDAVTAFAAGTAAPSGAVLIAGTGAVAARLEHRRITGTADGLGWLLGDEGSGLWLGLQAVRAAARDWAGSTPAGLAAVVAAHAGVNSRDALVHWAGRQPPPAFARLAPLVCAAARAGDTLAGRLTAEAGIRLVTTLGELGPLDGPVVLAGGLLTGDTPVREAVLAALPGPVATAYDPALGAAWLALCNVSGVDGRLAARLHDSMLPGFSGSGASRQVWTISAES</sequence>
<comment type="caution">
    <text evidence="2">The sequence shown here is derived from an EMBL/GenBank/DDBJ whole genome shotgun (WGS) entry which is preliminary data.</text>
</comment>
<dbReference type="InterPro" id="IPR002731">
    <property type="entry name" value="ATPase_BadF"/>
</dbReference>
<keyword evidence="2" id="KW-0808">Transferase</keyword>
<dbReference type="PANTHER" id="PTHR43190:SF3">
    <property type="entry name" value="N-ACETYL-D-GLUCOSAMINE KINASE"/>
    <property type="match status" value="1"/>
</dbReference>
<dbReference type="InterPro" id="IPR043129">
    <property type="entry name" value="ATPase_NBD"/>
</dbReference>
<dbReference type="Gene3D" id="3.30.420.40">
    <property type="match status" value="2"/>
</dbReference>
<dbReference type="InterPro" id="IPR052519">
    <property type="entry name" value="Euk-type_GlcNAc_Kinase"/>
</dbReference>
<dbReference type="RefSeq" id="WP_212986752.1">
    <property type="nucleotide sequence ID" value="NZ_BAABEA010000051.1"/>
</dbReference>
<keyword evidence="2" id="KW-0418">Kinase</keyword>
<organism evidence="2 3">
    <name type="scientific">Actinoplanes auranticolor</name>
    <dbReference type="NCBI Taxonomy" id="47988"/>
    <lineage>
        <taxon>Bacteria</taxon>
        <taxon>Bacillati</taxon>
        <taxon>Actinomycetota</taxon>
        <taxon>Actinomycetes</taxon>
        <taxon>Micromonosporales</taxon>
        <taxon>Micromonosporaceae</taxon>
        <taxon>Actinoplanes</taxon>
    </lineage>
</organism>
<dbReference type="Pfam" id="PF01869">
    <property type="entry name" value="BcrAD_BadFG"/>
    <property type="match status" value="1"/>
</dbReference>
<gene>
    <name evidence="2" type="ORF">Aau02nite_06070</name>
</gene>
<evidence type="ECO:0000259" key="1">
    <source>
        <dbReference type="Pfam" id="PF01869"/>
    </source>
</evidence>
<evidence type="ECO:0000313" key="3">
    <source>
        <dbReference type="Proteomes" id="UP000681340"/>
    </source>
</evidence>
<feature type="domain" description="ATPase BadF/BadG/BcrA/BcrD type" evidence="1">
    <location>
        <begin position="5"/>
        <end position="286"/>
    </location>
</feature>
<dbReference type="EMBL" id="BOQL01000006">
    <property type="protein sequence ID" value="GIM63754.1"/>
    <property type="molecule type" value="Genomic_DNA"/>
</dbReference>
<protein>
    <submittedName>
        <fullName evidence="2">N-acetylglucosamine kinase</fullName>
    </submittedName>
</protein>
<evidence type="ECO:0000313" key="2">
    <source>
        <dbReference type="EMBL" id="GIM63754.1"/>
    </source>
</evidence>
<dbReference type="SUPFAM" id="SSF53067">
    <property type="entry name" value="Actin-like ATPase domain"/>
    <property type="match status" value="2"/>
</dbReference>
<reference evidence="2" key="1">
    <citation type="submission" date="2021-03" db="EMBL/GenBank/DDBJ databases">
        <title>Whole genome shotgun sequence of Actinoplanes auranticolor NBRC 12245.</title>
        <authorList>
            <person name="Komaki H."/>
            <person name="Tamura T."/>
        </authorList>
    </citation>
    <scope>NUCLEOTIDE SEQUENCE</scope>
    <source>
        <strain evidence="2">NBRC 12245</strain>
    </source>
</reference>
<dbReference type="PANTHER" id="PTHR43190">
    <property type="entry name" value="N-ACETYL-D-GLUCOSAMINE KINASE"/>
    <property type="match status" value="1"/>
</dbReference>
<name>A0A919VII1_9ACTN</name>
<keyword evidence="3" id="KW-1185">Reference proteome</keyword>
<proteinExistence type="predicted"/>
<dbReference type="GO" id="GO:0016301">
    <property type="term" value="F:kinase activity"/>
    <property type="evidence" value="ECO:0007669"/>
    <property type="project" value="UniProtKB-KW"/>
</dbReference>
<dbReference type="Proteomes" id="UP000681340">
    <property type="component" value="Unassembled WGS sequence"/>
</dbReference>
<accession>A0A919VII1</accession>